<keyword evidence="3" id="KW-1185">Reference proteome</keyword>
<gene>
    <name evidence="2" type="ORF">CEXT_12831</name>
</gene>
<dbReference type="AlphaFoldDB" id="A0AAV4SD13"/>
<dbReference type="Proteomes" id="UP001054945">
    <property type="component" value="Unassembled WGS sequence"/>
</dbReference>
<keyword evidence="1" id="KW-1133">Transmembrane helix</keyword>
<name>A0AAV4SD13_CAEEX</name>
<feature type="transmembrane region" description="Helical" evidence="1">
    <location>
        <begin position="22"/>
        <end position="38"/>
    </location>
</feature>
<evidence type="ECO:0000313" key="2">
    <source>
        <dbReference type="EMBL" id="GIY31372.1"/>
    </source>
</evidence>
<evidence type="ECO:0000313" key="3">
    <source>
        <dbReference type="Proteomes" id="UP001054945"/>
    </source>
</evidence>
<keyword evidence="1" id="KW-0812">Transmembrane</keyword>
<dbReference type="EMBL" id="BPLR01009365">
    <property type="protein sequence ID" value="GIY31372.1"/>
    <property type="molecule type" value="Genomic_DNA"/>
</dbReference>
<proteinExistence type="predicted"/>
<comment type="caution">
    <text evidence="2">The sequence shown here is derived from an EMBL/GenBank/DDBJ whole genome shotgun (WGS) entry which is preliminary data.</text>
</comment>
<protein>
    <submittedName>
        <fullName evidence="2">Uncharacterized protein</fullName>
    </submittedName>
</protein>
<keyword evidence="1" id="KW-0472">Membrane</keyword>
<reference evidence="2 3" key="1">
    <citation type="submission" date="2021-06" db="EMBL/GenBank/DDBJ databases">
        <title>Caerostris extrusa draft genome.</title>
        <authorList>
            <person name="Kono N."/>
            <person name="Arakawa K."/>
        </authorList>
    </citation>
    <scope>NUCLEOTIDE SEQUENCE [LARGE SCALE GENOMIC DNA]</scope>
</reference>
<evidence type="ECO:0000256" key="1">
    <source>
        <dbReference type="SAM" id="Phobius"/>
    </source>
</evidence>
<accession>A0AAV4SD13</accession>
<organism evidence="2 3">
    <name type="scientific">Caerostris extrusa</name>
    <name type="common">Bark spider</name>
    <name type="synonym">Caerostris bankana</name>
    <dbReference type="NCBI Taxonomy" id="172846"/>
    <lineage>
        <taxon>Eukaryota</taxon>
        <taxon>Metazoa</taxon>
        <taxon>Ecdysozoa</taxon>
        <taxon>Arthropoda</taxon>
        <taxon>Chelicerata</taxon>
        <taxon>Arachnida</taxon>
        <taxon>Araneae</taxon>
        <taxon>Araneomorphae</taxon>
        <taxon>Entelegynae</taxon>
        <taxon>Araneoidea</taxon>
        <taxon>Araneidae</taxon>
        <taxon>Caerostris</taxon>
    </lineage>
</organism>
<sequence length="98" mass="11587">MLQSGNQILWLCFVSRYKDECASLIVLFLQLWIYISLFRSRTRIRLLMEDLFQNIEHAACLHHPEKENIKDLHLGVLLIRGVRDCIPCSDGFQHWDDS</sequence>